<dbReference type="GO" id="GO:0009435">
    <property type="term" value="P:NAD+ biosynthetic process"/>
    <property type="evidence" value="ECO:0007669"/>
    <property type="project" value="UniProtKB-UniRule"/>
</dbReference>
<dbReference type="GO" id="GO:0005524">
    <property type="term" value="F:ATP binding"/>
    <property type="evidence" value="ECO:0007669"/>
    <property type="project" value="UniProtKB-UniRule"/>
</dbReference>
<evidence type="ECO:0000313" key="11">
    <source>
        <dbReference type="EMBL" id="KGG20962.1"/>
    </source>
</evidence>
<dbReference type="InterPro" id="IPR036526">
    <property type="entry name" value="C-N_Hydrolase_sf"/>
</dbReference>
<dbReference type="Proteomes" id="UP000030392">
    <property type="component" value="Unassembled WGS sequence"/>
</dbReference>
<dbReference type="CDD" id="cd00553">
    <property type="entry name" value="NAD_synthase"/>
    <property type="match status" value="1"/>
</dbReference>
<comment type="pathway">
    <text evidence="1 7 8">Cofactor biosynthesis; NAD(+) biosynthesis; NAD(+) from deamido-NAD(+) (L-Gln route): step 1/1.</text>
</comment>
<feature type="binding site" evidence="7">
    <location>
        <position position="540"/>
    </location>
    <ligand>
        <name>deamido-NAD(+)</name>
        <dbReference type="ChEBI" id="CHEBI:58437"/>
        <note>ligand shared between two neighboring subunits</note>
    </ligand>
</feature>
<dbReference type="InterPro" id="IPR014729">
    <property type="entry name" value="Rossmann-like_a/b/a_fold"/>
</dbReference>
<dbReference type="NCBIfam" id="NF010588">
    <property type="entry name" value="PRK13981.1"/>
    <property type="match status" value="1"/>
</dbReference>
<dbReference type="InterPro" id="IPR003010">
    <property type="entry name" value="C-N_Hydrolase"/>
</dbReference>
<evidence type="ECO:0000256" key="3">
    <source>
        <dbReference type="ARBA" id="ARBA00022598"/>
    </source>
</evidence>
<dbReference type="SUPFAM" id="SSF52402">
    <property type="entry name" value="Adenine nucleotide alpha hydrolases-like"/>
    <property type="match status" value="1"/>
</dbReference>
<feature type="binding site" evidence="7">
    <location>
        <position position="416"/>
    </location>
    <ligand>
        <name>deamido-NAD(+)</name>
        <dbReference type="ChEBI" id="CHEBI:58437"/>
        <note>ligand shared between two neighboring subunits</note>
    </ligand>
</feature>
<reference evidence="12" key="1">
    <citation type="journal article" date="2014" name="Sci. Data">
        <title>Genomes of diverse isolates of the marine cyanobacterium Prochlorococcus.</title>
        <authorList>
            <person name="Biller S."/>
            <person name="Berube P."/>
            <person name="Thompson J."/>
            <person name="Kelly L."/>
            <person name="Roggensack S."/>
            <person name="Awad L."/>
            <person name="Roache-Johnson K."/>
            <person name="Ding H."/>
            <person name="Giovannoni S.J."/>
            <person name="Moore L.R."/>
            <person name="Chisholm S.W."/>
        </authorList>
    </citation>
    <scope>NUCLEOTIDE SEQUENCE [LARGE SCALE GENOMIC DNA]</scope>
    <source>
        <strain evidence="12">PAC1</strain>
    </source>
</reference>
<feature type="binding site" evidence="7">
    <location>
        <position position="387"/>
    </location>
    <ligand>
        <name>deamido-NAD(+)</name>
        <dbReference type="ChEBI" id="CHEBI:58437"/>
        <note>ligand shared between two neighboring subunits</note>
    </ligand>
</feature>
<feature type="binding site" evidence="7">
    <location>
        <position position="122"/>
    </location>
    <ligand>
        <name>L-glutamine</name>
        <dbReference type="ChEBI" id="CHEBI:58359"/>
    </ligand>
</feature>
<dbReference type="EC" id="6.3.5.1" evidence="7 8"/>
<dbReference type="GO" id="GO:0005737">
    <property type="term" value="C:cytoplasm"/>
    <property type="evidence" value="ECO:0007669"/>
    <property type="project" value="InterPro"/>
</dbReference>
<feature type="binding site" evidence="7">
    <location>
        <position position="411"/>
    </location>
    <ligand>
        <name>ATP</name>
        <dbReference type="ChEBI" id="CHEBI:30616"/>
    </ligand>
</feature>
<sequence>MKLALAQLNPVIGDLDGNSEKIFEVCEEIKDKEVYLVITPELSLIGYPPKDLLFNPRLFEEEKDVLNKLSKRLSNLSQNLSVLIGIAEPTPDIEIPKLYNSVVLLERGTWRIVARKQLLPTYDVFDEKRYFRSAENSSILSFNFQKKLWKIGITICEDIWVEQNLQNEKVLGKDPLKFLENEKLDLLINLSASPFIESKSLIRQRIAAKAAMRLSCPVIYVNQVGGNDELIFDGSSFALNKEGELKQELPSFKESVGLCDISSLKQQPSILSKYPTSQEVIFRALVLGVKDYARKCNFHSAVIGLSGGIDSALVATIAVAALGISKVHAILMPSPWSSAGSVKDATTLANRLGINHQKIPISDVMNSFNDVLSNSIWGIPTGITAENLQSRIRGTILMAIANQKKHLLLSTGNKSELAVGYCTLYGDMNGGLSVIGDLYKTSVFDLCDWIDSESSSSCRNDFPLPEKGEIISSEIRDKPPSAELRPEQFDSDSLPEYSILDQILKGLIEQHLPTEVLIKKGFDKKLVHKVANLLKNAEFKRYQAPPLLKISNQAFGSGWKKPIASGQIL</sequence>
<dbReference type="EMBL" id="JNAX01000010">
    <property type="protein sequence ID" value="KGG20962.1"/>
    <property type="molecule type" value="Genomic_DNA"/>
</dbReference>
<evidence type="ECO:0000256" key="6">
    <source>
        <dbReference type="ARBA" id="ARBA00023027"/>
    </source>
</evidence>
<evidence type="ECO:0000259" key="10">
    <source>
        <dbReference type="PROSITE" id="PS50263"/>
    </source>
</evidence>
<keyword evidence="4 7" id="KW-0547">Nucleotide-binding</keyword>
<dbReference type="PANTHER" id="PTHR23090">
    <property type="entry name" value="NH 3 /GLUTAMINE-DEPENDENT NAD + SYNTHETASE"/>
    <property type="match status" value="1"/>
</dbReference>
<comment type="similarity">
    <text evidence="2 7 8">In the C-terminal section; belongs to the NAD synthetase family.</text>
</comment>
<evidence type="ECO:0000256" key="5">
    <source>
        <dbReference type="ARBA" id="ARBA00022840"/>
    </source>
</evidence>
<dbReference type="FunFam" id="3.40.50.620:FF:000106">
    <property type="entry name" value="Glutamine-dependent NAD(+) synthetase"/>
    <property type="match status" value="1"/>
</dbReference>
<comment type="similarity">
    <text evidence="9">Belongs to the NAD synthetase family.</text>
</comment>
<evidence type="ECO:0000256" key="1">
    <source>
        <dbReference type="ARBA" id="ARBA00005188"/>
    </source>
</evidence>
<evidence type="ECO:0000256" key="8">
    <source>
        <dbReference type="PIRNR" id="PIRNR006630"/>
    </source>
</evidence>
<evidence type="ECO:0000256" key="4">
    <source>
        <dbReference type="ARBA" id="ARBA00022741"/>
    </source>
</evidence>
<comment type="caution">
    <text evidence="7">Lacks conserved residue(s) required for the propagation of feature annotation.</text>
</comment>
<dbReference type="HAMAP" id="MF_02090">
    <property type="entry name" value="NadE_glutamine_dep"/>
    <property type="match status" value="1"/>
</dbReference>
<feature type="binding site" evidence="7">
    <location>
        <position position="193"/>
    </location>
    <ligand>
        <name>L-glutamine</name>
        <dbReference type="ChEBI" id="CHEBI:58359"/>
    </ligand>
</feature>
<feature type="domain" description="CN hydrolase" evidence="10">
    <location>
        <begin position="1"/>
        <end position="263"/>
    </location>
</feature>
<feature type="binding site" evidence="7">
    <location>
        <begin position="304"/>
        <end position="311"/>
    </location>
    <ligand>
        <name>ATP</name>
        <dbReference type="ChEBI" id="CHEBI:30616"/>
    </ligand>
</feature>
<keyword evidence="5 7" id="KW-0067">ATP-binding</keyword>
<organism evidence="11 12">
    <name type="scientific">Prochlorococcus marinus str. PAC1</name>
    <dbReference type="NCBI Taxonomy" id="59924"/>
    <lineage>
        <taxon>Bacteria</taxon>
        <taxon>Bacillati</taxon>
        <taxon>Cyanobacteriota</taxon>
        <taxon>Cyanophyceae</taxon>
        <taxon>Synechococcales</taxon>
        <taxon>Prochlorococcaceae</taxon>
        <taxon>Prochlorococcus</taxon>
    </lineage>
</organism>
<dbReference type="InterPro" id="IPR014445">
    <property type="entry name" value="Gln-dep_NAD_synthase"/>
</dbReference>
<dbReference type="GO" id="GO:0008795">
    <property type="term" value="F:NAD+ synthase activity"/>
    <property type="evidence" value="ECO:0007669"/>
    <property type="project" value="UniProtKB-UniRule"/>
</dbReference>
<comment type="function">
    <text evidence="7">Catalyzes the ATP-dependent amidation of deamido-NAD to form NAD. Uses L-glutamine as a nitrogen source.</text>
</comment>
<evidence type="ECO:0000313" key="12">
    <source>
        <dbReference type="Proteomes" id="UP000030392"/>
    </source>
</evidence>
<keyword evidence="6 7" id="KW-0520">NAD</keyword>
<dbReference type="InterPro" id="IPR003694">
    <property type="entry name" value="NAD_synthase"/>
</dbReference>
<dbReference type="RefSeq" id="WP_036905542.1">
    <property type="nucleotide sequence ID" value="NZ_CP138967.1"/>
</dbReference>
<dbReference type="Pfam" id="PF02540">
    <property type="entry name" value="NAD_synthase"/>
    <property type="match status" value="1"/>
</dbReference>
<feature type="active site" description="Nucleophile; for glutaminase activity" evidence="7">
    <location>
        <position position="156"/>
    </location>
</feature>
<dbReference type="NCBIfam" id="TIGR00552">
    <property type="entry name" value="nadE"/>
    <property type="match status" value="1"/>
</dbReference>
<feature type="active site" description="For glutaminase activity" evidence="7">
    <location>
        <position position="116"/>
    </location>
</feature>
<dbReference type="GO" id="GO:0003952">
    <property type="term" value="F:NAD+ synthase (glutamine-hydrolyzing) activity"/>
    <property type="evidence" value="ECO:0007669"/>
    <property type="project" value="UniProtKB-UniRule"/>
</dbReference>
<comment type="caution">
    <text evidence="11">The sequence shown here is derived from an EMBL/GenBank/DDBJ whole genome shotgun (WGS) entry which is preliminary data.</text>
</comment>
<name>A0A0A2C610_PROMR</name>
<dbReference type="PIRSF" id="PIRSF006630">
    <property type="entry name" value="NADS_GAT"/>
    <property type="match status" value="1"/>
</dbReference>
<dbReference type="AlphaFoldDB" id="A0A0A2C610"/>
<dbReference type="UniPathway" id="UPA00253">
    <property type="reaction ID" value="UER00334"/>
</dbReference>
<dbReference type="CDD" id="cd07570">
    <property type="entry name" value="GAT_Gln-NAD-synth"/>
    <property type="match status" value="1"/>
</dbReference>
<dbReference type="Gene3D" id="3.40.50.620">
    <property type="entry name" value="HUPs"/>
    <property type="match status" value="1"/>
</dbReference>
<feature type="binding site" evidence="7">
    <location>
        <position position="199"/>
    </location>
    <ligand>
        <name>L-glutamine</name>
        <dbReference type="ChEBI" id="CHEBI:58359"/>
    </ligand>
</feature>
<feature type="active site" description="Proton acceptor; for glutaminase activity" evidence="7">
    <location>
        <position position="41"/>
    </location>
</feature>
<dbReference type="Pfam" id="PF00795">
    <property type="entry name" value="CN_hydrolase"/>
    <property type="match status" value="1"/>
</dbReference>
<dbReference type="PROSITE" id="PS50263">
    <property type="entry name" value="CN_HYDROLASE"/>
    <property type="match status" value="1"/>
</dbReference>
<evidence type="ECO:0000256" key="2">
    <source>
        <dbReference type="ARBA" id="ARBA00007145"/>
    </source>
</evidence>
<evidence type="ECO:0000256" key="9">
    <source>
        <dbReference type="RuleBase" id="RU003811"/>
    </source>
</evidence>
<gene>
    <name evidence="7" type="primary">nadE</name>
    <name evidence="11" type="ORF">EV03_0899</name>
</gene>
<keyword evidence="3 7" id="KW-0436">Ligase</keyword>
<comment type="catalytic activity">
    <reaction evidence="7 8">
        <text>deamido-NAD(+) + L-glutamine + ATP + H2O = L-glutamate + AMP + diphosphate + NAD(+) + H(+)</text>
        <dbReference type="Rhea" id="RHEA:24384"/>
        <dbReference type="ChEBI" id="CHEBI:15377"/>
        <dbReference type="ChEBI" id="CHEBI:15378"/>
        <dbReference type="ChEBI" id="CHEBI:29985"/>
        <dbReference type="ChEBI" id="CHEBI:30616"/>
        <dbReference type="ChEBI" id="CHEBI:33019"/>
        <dbReference type="ChEBI" id="CHEBI:57540"/>
        <dbReference type="ChEBI" id="CHEBI:58359"/>
        <dbReference type="ChEBI" id="CHEBI:58437"/>
        <dbReference type="ChEBI" id="CHEBI:456215"/>
        <dbReference type="EC" id="6.3.5.1"/>
    </reaction>
</comment>
<dbReference type="InterPro" id="IPR022310">
    <property type="entry name" value="NAD/GMP_synthase"/>
</dbReference>
<proteinExistence type="inferred from homology"/>
<evidence type="ECO:0000256" key="7">
    <source>
        <dbReference type="HAMAP-Rule" id="MF_02090"/>
    </source>
</evidence>
<dbReference type="SUPFAM" id="SSF56317">
    <property type="entry name" value="Carbon-nitrogen hydrolase"/>
    <property type="match status" value="1"/>
</dbReference>
<dbReference type="PANTHER" id="PTHR23090:SF9">
    <property type="entry name" value="GLUTAMINE-DEPENDENT NAD(+) SYNTHETASE"/>
    <property type="match status" value="1"/>
</dbReference>
<accession>A0A0A2C610</accession>
<dbReference type="Gene3D" id="3.60.110.10">
    <property type="entry name" value="Carbon-nitrogen hydrolase"/>
    <property type="match status" value="1"/>
</dbReference>
<protein>
    <recommendedName>
        <fullName evidence="7 8">Glutamine-dependent NAD(+) synthetase</fullName>
        <ecNumber evidence="7 8">6.3.5.1</ecNumber>
    </recommendedName>
    <alternativeName>
        <fullName evidence="7 8">NAD(+) synthase [glutamine-hydrolyzing]</fullName>
    </alternativeName>
</protein>
<dbReference type="GO" id="GO:0004359">
    <property type="term" value="F:glutaminase activity"/>
    <property type="evidence" value="ECO:0007669"/>
    <property type="project" value="InterPro"/>
</dbReference>